<dbReference type="InterPro" id="IPR015422">
    <property type="entry name" value="PyrdxlP-dep_Trfase_small"/>
</dbReference>
<evidence type="ECO:0000313" key="5">
    <source>
        <dbReference type="Proteomes" id="UP001312908"/>
    </source>
</evidence>
<dbReference type="Proteomes" id="UP001312908">
    <property type="component" value="Unassembled WGS sequence"/>
</dbReference>
<comment type="caution">
    <text evidence="4">The sequence shown here is derived from an EMBL/GenBank/DDBJ whole genome shotgun (WGS) entry which is preliminary data.</text>
</comment>
<dbReference type="InterPro" id="IPR015421">
    <property type="entry name" value="PyrdxlP-dep_Trfase_major"/>
</dbReference>
<dbReference type="SUPFAM" id="SSF53383">
    <property type="entry name" value="PLP-dependent transferases"/>
    <property type="match status" value="1"/>
</dbReference>
<keyword evidence="5" id="KW-1185">Reference proteome</keyword>
<evidence type="ECO:0000256" key="3">
    <source>
        <dbReference type="RuleBase" id="RU003560"/>
    </source>
</evidence>
<evidence type="ECO:0000313" key="4">
    <source>
        <dbReference type="EMBL" id="MEE8659283.1"/>
    </source>
</evidence>
<keyword evidence="4" id="KW-0808">Transferase</keyword>
<proteinExistence type="inferred from homology"/>
<dbReference type="PIRSF" id="PIRSF000521">
    <property type="entry name" value="Transaminase_4ab_Lys_Orn"/>
    <property type="match status" value="1"/>
</dbReference>
<protein>
    <submittedName>
        <fullName evidence="4">Aspartate aminotransferase family protein</fullName>
    </submittedName>
</protein>
<keyword evidence="4" id="KW-0032">Aminotransferase</keyword>
<dbReference type="CDD" id="cd00610">
    <property type="entry name" value="OAT_like"/>
    <property type="match status" value="1"/>
</dbReference>
<dbReference type="RefSeq" id="WP_394820129.1">
    <property type="nucleotide sequence ID" value="NZ_JAWJZY010000004.1"/>
</dbReference>
<dbReference type="Gene3D" id="3.90.1150.10">
    <property type="entry name" value="Aspartate Aminotransferase, domain 1"/>
    <property type="match status" value="1"/>
</dbReference>
<evidence type="ECO:0000256" key="2">
    <source>
        <dbReference type="ARBA" id="ARBA00022898"/>
    </source>
</evidence>
<dbReference type="GO" id="GO:0008483">
    <property type="term" value="F:transaminase activity"/>
    <property type="evidence" value="ECO:0007669"/>
    <property type="project" value="UniProtKB-KW"/>
</dbReference>
<dbReference type="PANTHER" id="PTHR43094">
    <property type="entry name" value="AMINOTRANSFERASE"/>
    <property type="match status" value="1"/>
</dbReference>
<gene>
    <name evidence="4" type="ORF">DOFOFD_09710</name>
</gene>
<dbReference type="EMBL" id="JAWJZY010000004">
    <property type="protein sequence ID" value="MEE8659283.1"/>
    <property type="molecule type" value="Genomic_DNA"/>
</dbReference>
<dbReference type="InterPro" id="IPR015424">
    <property type="entry name" value="PyrdxlP-dep_Trfase"/>
</dbReference>
<keyword evidence="2 3" id="KW-0663">Pyridoxal phosphate</keyword>
<sequence>MDHDLDYILRRFRGDGSYLYIDGKKFIDAASGTFNLPLGYTNESIGARLKAQIDRGCHLSSTHTLEMSKIILARLRKYLPKDLSRIWLRDVSGSGAVECAIRMAQKRTGRSGVISLYLAHHGQSLATAQISGNAFRIRDFKIDVPGSVKIPIPPSVLAGDTQSSTARDFTDLDQLLEMGTSNNVACMIVEPILGNGGNIVLSQAFYEHIRAFCYRHDVILIADEVQTCFGRTGSFFASSGYARALDPDILVFAKGASGIGIPIGGVFMRPELDVLAFYEHSSTCGANPLSLIAMDETITIIEEQKILENVRENESYIRDALLDLQSRYRCVCDVRGLGYMYGFDTPTIDFAADLIRIADRNGLIIRGARYGRSTAIKIRPPLICKKEELKEIIEKLEKSLHEICFVQ</sequence>
<name>A0ABU7U3L5_9PROT</name>
<accession>A0ABU7U3L5</accession>
<dbReference type="Gene3D" id="3.40.640.10">
    <property type="entry name" value="Type I PLP-dependent aspartate aminotransferase-like (Major domain)"/>
    <property type="match status" value="1"/>
</dbReference>
<organism evidence="4 5">
    <name type="scientific">Sorlinia euscelidii</name>
    <dbReference type="NCBI Taxonomy" id="3081148"/>
    <lineage>
        <taxon>Bacteria</taxon>
        <taxon>Pseudomonadati</taxon>
        <taxon>Pseudomonadota</taxon>
        <taxon>Alphaproteobacteria</taxon>
        <taxon>Acetobacterales</taxon>
        <taxon>Acetobacteraceae</taxon>
        <taxon>Sorlinia</taxon>
    </lineage>
</organism>
<evidence type="ECO:0000256" key="1">
    <source>
        <dbReference type="ARBA" id="ARBA00008954"/>
    </source>
</evidence>
<dbReference type="Pfam" id="PF00202">
    <property type="entry name" value="Aminotran_3"/>
    <property type="match status" value="1"/>
</dbReference>
<dbReference type="InterPro" id="IPR005814">
    <property type="entry name" value="Aminotrans_3"/>
</dbReference>
<reference evidence="4 5" key="1">
    <citation type="submission" date="2023-10" db="EMBL/GenBank/DDBJ databases">
        <title>Sorlinia euscelidii gen. nov., sp. nov., an acetic acid bacteria isolated from the gut of Euscelidius variegatus emitter.</title>
        <authorList>
            <person name="Michoud G."/>
            <person name="Marasco R."/>
            <person name="Seferji K."/>
            <person name="Gonella E."/>
            <person name="Garuglieri E."/>
            <person name="Alma A."/>
            <person name="Mapelli F."/>
            <person name="Borin S."/>
            <person name="Daffonchio D."/>
            <person name="Crotti E."/>
        </authorList>
    </citation>
    <scope>NUCLEOTIDE SEQUENCE [LARGE SCALE GENOMIC DNA]</scope>
    <source>
        <strain evidence="4 5">EV16P</strain>
    </source>
</reference>
<dbReference type="PANTHER" id="PTHR43094:SF1">
    <property type="entry name" value="AMINOTRANSFERASE CLASS-III"/>
    <property type="match status" value="1"/>
</dbReference>
<comment type="similarity">
    <text evidence="1 3">Belongs to the class-III pyridoxal-phosphate-dependent aminotransferase family.</text>
</comment>